<keyword evidence="1" id="KW-0472">Membrane</keyword>
<dbReference type="RefSeq" id="WP_155098050.1">
    <property type="nucleotide sequence ID" value="NZ_WMKA01000003.1"/>
</dbReference>
<dbReference type="Proteomes" id="UP000440668">
    <property type="component" value="Unassembled WGS sequence"/>
</dbReference>
<protein>
    <recommendedName>
        <fullName evidence="2">Bacterial Ig-like domain-containing protein</fullName>
    </recommendedName>
</protein>
<dbReference type="PROSITE" id="PS51318">
    <property type="entry name" value="TAT"/>
    <property type="match status" value="1"/>
</dbReference>
<dbReference type="InterPro" id="IPR058094">
    <property type="entry name" value="Ig-like_OmpL47-like"/>
</dbReference>
<dbReference type="InterPro" id="IPR011081">
    <property type="entry name" value="Big_4"/>
</dbReference>
<accession>A0A6N7ZE47</accession>
<reference evidence="3 4" key="1">
    <citation type="submission" date="2019-11" db="EMBL/GenBank/DDBJ databases">
        <title>Cellulosimicrobium composti sp. nov. isolated from a compost.</title>
        <authorList>
            <person name="Yang Y."/>
        </authorList>
    </citation>
    <scope>NUCLEOTIDE SEQUENCE [LARGE SCALE GENOMIC DNA]</scope>
    <source>
        <strain evidence="3 4">BIT-GX5</strain>
    </source>
</reference>
<keyword evidence="1" id="KW-0812">Transmembrane</keyword>
<comment type="caution">
    <text evidence="3">The sequence shown here is derived from an EMBL/GenBank/DDBJ whole genome shotgun (WGS) entry which is preliminary data.</text>
</comment>
<organism evidence="3 4">
    <name type="scientific">Cellulosimicrobium composti</name>
    <dbReference type="NCBI Taxonomy" id="2672572"/>
    <lineage>
        <taxon>Bacteria</taxon>
        <taxon>Bacillati</taxon>
        <taxon>Actinomycetota</taxon>
        <taxon>Actinomycetes</taxon>
        <taxon>Micrococcales</taxon>
        <taxon>Promicromonosporaceae</taxon>
        <taxon>Cellulosimicrobium</taxon>
    </lineage>
</organism>
<gene>
    <name evidence="3" type="ORF">GJV82_01925</name>
</gene>
<dbReference type="EMBL" id="WMKA01000003">
    <property type="protein sequence ID" value="MTG87717.1"/>
    <property type="molecule type" value="Genomic_DNA"/>
</dbReference>
<dbReference type="Pfam" id="PF07532">
    <property type="entry name" value="Big_4"/>
    <property type="match status" value="2"/>
</dbReference>
<proteinExistence type="predicted"/>
<dbReference type="Gene3D" id="2.60.120.260">
    <property type="entry name" value="Galactose-binding domain-like"/>
    <property type="match status" value="1"/>
</dbReference>
<evidence type="ECO:0000313" key="3">
    <source>
        <dbReference type="EMBL" id="MTG87717.1"/>
    </source>
</evidence>
<dbReference type="NCBIfam" id="NF047446">
    <property type="entry name" value="barrel_OmpL47"/>
    <property type="match status" value="2"/>
</dbReference>
<evidence type="ECO:0000313" key="4">
    <source>
        <dbReference type="Proteomes" id="UP000440668"/>
    </source>
</evidence>
<sequence length="668" mass="69095">MNGRTEASRGTVVIPLDERPGAGASRARRRVVATAAALALALTGAGVGAWAVGGSADRELVAAADEASSNVALIGTPEASYTASWNRVEAVNDGAGVSTGGAHDATWATWSGDRPASQWLEYSWPAPVTVDRSVVRFWTDGADANGDNVRVPASWVIQYWDADAGAFVDVPNPSGYPTERLALNETTFDAVTTTRLRATFQALRDATVSTWSAVGVSEWEVWGTGGVAEPEPVDPHGPIDLTPVHVPTDVGVLPDLPAEIDAVFTDGRVETVPVDWEEVAASDVAEPGSFDVTGTSSELVEPVSGTVWVRDGDPGEITAVDTVSVVTLAGAAPRLPATVTAAYEDASKDSRVPVTWDAVDPAEYAEPDGFFFFVAGDVEGTDLPAEAVVFVVAPDTGEDTTPPTVTVLAQPGPATSGWYVQHPTVSVVASDNRDPAPTVEVSLDGGPWAPYAGPFAVDEEGVRTVEVRATDEAGNVGTGSRELRVDTVAPVTVATLRETGSSVEITLQATDAGSGVDKVQWEGPGTFWGTYTEPFTRALTDEPQVIEFAATDAAGNEEARQQVVLPALGSGPALAVDVEVSPRCLAGTAYVAVRATNGEDVPVAVTLSTPFGQKAFADVTPGRSAYQSFAARASAVPAGSATVTATTVLDGEEVTASVDAPYDALDCG</sequence>
<dbReference type="AlphaFoldDB" id="A0A6N7ZE47"/>
<evidence type="ECO:0000256" key="1">
    <source>
        <dbReference type="SAM" id="Phobius"/>
    </source>
</evidence>
<feature type="transmembrane region" description="Helical" evidence="1">
    <location>
        <begin position="31"/>
        <end position="52"/>
    </location>
</feature>
<keyword evidence="1" id="KW-1133">Transmembrane helix</keyword>
<evidence type="ECO:0000259" key="2">
    <source>
        <dbReference type="Pfam" id="PF07532"/>
    </source>
</evidence>
<name>A0A6N7ZE47_9MICO</name>
<dbReference type="InterPro" id="IPR006311">
    <property type="entry name" value="TAT_signal"/>
</dbReference>
<feature type="domain" description="Bacterial Ig-like" evidence="2">
    <location>
        <begin position="243"/>
        <end position="295"/>
    </location>
</feature>
<feature type="domain" description="Bacterial Ig-like" evidence="2">
    <location>
        <begin position="321"/>
        <end position="367"/>
    </location>
</feature>